<dbReference type="AlphaFoldDB" id="A0A9P5MT27"/>
<evidence type="ECO:0000256" key="1">
    <source>
        <dbReference type="ARBA" id="ARBA00022801"/>
    </source>
</evidence>
<proteinExistence type="predicted"/>
<dbReference type="InterPro" id="IPR029033">
    <property type="entry name" value="His_PPase_superfam"/>
</dbReference>
<dbReference type="Proteomes" id="UP000759537">
    <property type="component" value="Unassembled WGS sequence"/>
</dbReference>
<name>A0A9P5MT27_9AGAM</name>
<dbReference type="InterPro" id="IPR013078">
    <property type="entry name" value="His_Pase_superF_clade-1"/>
</dbReference>
<dbReference type="SMART" id="SM00855">
    <property type="entry name" value="PGAM"/>
    <property type="match status" value="1"/>
</dbReference>
<dbReference type="GO" id="GO:0004331">
    <property type="term" value="F:fructose-2,6-bisphosphate 2-phosphatase activity"/>
    <property type="evidence" value="ECO:0007669"/>
    <property type="project" value="TreeGrafter"/>
</dbReference>
<feature type="active site" description="Tele-phosphohistidine intermediate" evidence="2">
    <location>
        <position position="15"/>
    </location>
</feature>
<reference evidence="4" key="2">
    <citation type="journal article" date="2020" name="Nat. Commun.">
        <title>Large-scale genome sequencing of mycorrhizal fungi provides insights into the early evolution of symbiotic traits.</title>
        <authorList>
            <person name="Miyauchi S."/>
            <person name="Kiss E."/>
            <person name="Kuo A."/>
            <person name="Drula E."/>
            <person name="Kohler A."/>
            <person name="Sanchez-Garcia M."/>
            <person name="Morin E."/>
            <person name="Andreopoulos B."/>
            <person name="Barry K.W."/>
            <person name="Bonito G."/>
            <person name="Buee M."/>
            <person name="Carver A."/>
            <person name="Chen C."/>
            <person name="Cichocki N."/>
            <person name="Clum A."/>
            <person name="Culley D."/>
            <person name="Crous P.W."/>
            <person name="Fauchery L."/>
            <person name="Girlanda M."/>
            <person name="Hayes R.D."/>
            <person name="Keri Z."/>
            <person name="LaButti K."/>
            <person name="Lipzen A."/>
            <person name="Lombard V."/>
            <person name="Magnuson J."/>
            <person name="Maillard F."/>
            <person name="Murat C."/>
            <person name="Nolan M."/>
            <person name="Ohm R.A."/>
            <person name="Pangilinan J."/>
            <person name="Pereira M.F."/>
            <person name="Perotto S."/>
            <person name="Peter M."/>
            <person name="Pfister S."/>
            <person name="Riley R."/>
            <person name="Sitrit Y."/>
            <person name="Stielow J.B."/>
            <person name="Szollosi G."/>
            <person name="Zifcakova L."/>
            <person name="Stursova M."/>
            <person name="Spatafora J.W."/>
            <person name="Tedersoo L."/>
            <person name="Vaario L.M."/>
            <person name="Yamada A."/>
            <person name="Yan M."/>
            <person name="Wang P."/>
            <person name="Xu J."/>
            <person name="Bruns T."/>
            <person name="Baldrian P."/>
            <person name="Vilgalys R."/>
            <person name="Dunand C."/>
            <person name="Henrissat B."/>
            <person name="Grigoriev I.V."/>
            <person name="Hibbett D."/>
            <person name="Nagy L.G."/>
            <person name="Martin F.M."/>
        </authorList>
    </citation>
    <scope>NUCLEOTIDE SEQUENCE</scope>
    <source>
        <strain evidence="4">Prilba</strain>
    </source>
</reference>
<dbReference type="CDD" id="cd07067">
    <property type="entry name" value="HP_PGM_like"/>
    <property type="match status" value="1"/>
</dbReference>
<dbReference type="GO" id="GO:0045820">
    <property type="term" value="P:negative regulation of glycolytic process"/>
    <property type="evidence" value="ECO:0007669"/>
    <property type="project" value="TreeGrafter"/>
</dbReference>
<feature type="binding site" evidence="3">
    <location>
        <position position="64"/>
    </location>
    <ligand>
        <name>substrate</name>
    </ligand>
</feature>
<sequence>MSNDSNSVIITFIRHGESTDNVKSVWAGWKDAPLSNHGMNQARALGEFFADTHFTAVHTSDLKRAFSTAQALYDKQGDPKPTFDSSELLREQNFGVAEGKPWSYRFSRDINLEEEMAKGVYPMLYHDHEKFPEGESTNELAQRANRANTALVLPHVWQAAKEGKTGIHVAVVSHGLCISQMISELLKMSAKQDEGDYRGLLNTAWTRLVIDIEGAQEGQPVAVEKERPLLIMRVTDINRHSHIDNIIRQKGGIGNAAYDPKQKDIRAFFGGNTELLPDSDISAHDKVTEEDMIE</sequence>
<protein>
    <submittedName>
        <fullName evidence="4">Phosphoglycerate mutase-like protein</fullName>
    </submittedName>
</protein>
<reference evidence="4" key="1">
    <citation type="submission" date="2019-10" db="EMBL/GenBank/DDBJ databases">
        <authorList>
            <consortium name="DOE Joint Genome Institute"/>
            <person name="Kuo A."/>
            <person name="Miyauchi S."/>
            <person name="Kiss E."/>
            <person name="Drula E."/>
            <person name="Kohler A."/>
            <person name="Sanchez-Garcia M."/>
            <person name="Andreopoulos B."/>
            <person name="Barry K.W."/>
            <person name="Bonito G."/>
            <person name="Buee M."/>
            <person name="Carver A."/>
            <person name="Chen C."/>
            <person name="Cichocki N."/>
            <person name="Clum A."/>
            <person name="Culley D."/>
            <person name="Crous P.W."/>
            <person name="Fauchery L."/>
            <person name="Girlanda M."/>
            <person name="Hayes R."/>
            <person name="Keri Z."/>
            <person name="LaButti K."/>
            <person name="Lipzen A."/>
            <person name="Lombard V."/>
            <person name="Magnuson J."/>
            <person name="Maillard F."/>
            <person name="Morin E."/>
            <person name="Murat C."/>
            <person name="Nolan M."/>
            <person name="Ohm R."/>
            <person name="Pangilinan J."/>
            <person name="Pereira M."/>
            <person name="Perotto S."/>
            <person name="Peter M."/>
            <person name="Riley R."/>
            <person name="Sitrit Y."/>
            <person name="Stielow B."/>
            <person name="Szollosi G."/>
            <person name="Zifcakova L."/>
            <person name="Stursova M."/>
            <person name="Spatafora J.W."/>
            <person name="Tedersoo L."/>
            <person name="Vaario L.-M."/>
            <person name="Yamada A."/>
            <person name="Yan M."/>
            <person name="Wang P."/>
            <person name="Xu J."/>
            <person name="Bruns T."/>
            <person name="Baldrian P."/>
            <person name="Vilgalys R."/>
            <person name="Henrissat B."/>
            <person name="Grigoriev I.V."/>
            <person name="Hibbett D."/>
            <person name="Nagy L.G."/>
            <person name="Martin F.M."/>
        </authorList>
    </citation>
    <scope>NUCLEOTIDE SEQUENCE</scope>
    <source>
        <strain evidence="4">Prilba</strain>
    </source>
</reference>
<evidence type="ECO:0000313" key="4">
    <source>
        <dbReference type="EMBL" id="KAF8478045.1"/>
    </source>
</evidence>
<dbReference type="GO" id="GO:0005829">
    <property type="term" value="C:cytosol"/>
    <property type="evidence" value="ECO:0007669"/>
    <property type="project" value="TreeGrafter"/>
</dbReference>
<feature type="active site" description="Proton donor/acceptor" evidence="2">
    <location>
        <position position="91"/>
    </location>
</feature>
<dbReference type="PANTHER" id="PTHR46517:SF1">
    <property type="entry name" value="FRUCTOSE-2,6-BISPHOSPHATASE TIGAR"/>
    <property type="match status" value="1"/>
</dbReference>
<dbReference type="GO" id="GO:0043456">
    <property type="term" value="P:regulation of pentose-phosphate shunt"/>
    <property type="evidence" value="ECO:0007669"/>
    <property type="project" value="TreeGrafter"/>
</dbReference>
<keyword evidence="1" id="KW-0378">Hydrolase</keyword>
<dbReference type="InterPro" id="IPR051695">
    <property type="entry name" value="Phosphoglycerate_Mutase"/>
</dbReference>
<evidence type="ECO:0000313" key="5">
    <source>
        <dbReference type="Proteomes" id="UP000759537"/>
    </source>
</evidence>
<dbReference type="SUPFAM" id="SSF53254">
    <property type="entry name" value="Phosphoglycerate mutase-like"/>
    <property type="match status" value="1"/>
</dbReference>
<dbReference type="Gene3D" id="3.40.50.1240">
    <property type="entry name" value="Phosphoglycerate mutase-like"/>
    <property type="match status" value="1"/>
</dbReference>
<dbReference type="OrthoDB" id="354304at2759"/>
<dbReference type="EMBL" id="WHVB01000012">
    <property type="protein sequence ID" value="KAF8478045.1"/>
    <property type="molecule type" value="Genomic_DNA"/>
</dbReference>
<evidence type="ECO:0000256" key="3">
    <source>
        <dbReference type="PIRSR" id="PIRSR613078-2"/>
    </source>
</evidence>
<accession>A0A9P5MT27</accession>
<keyword evidence="5" id="KW-1185">Reference proteome</keyword>
<comment type="caution">
    <text evidence="4">The sequence shown here is derived from an EMBL/GenBank/DDBJ whole genome shotgun (WGS) entry which is preliminary data.</text>
</comment>
<feature type="binding site" evidence="3">
    <location>
        <begin position="14"/>
        <end position="21"/>
    </location>
    <ligand>
        <name>substrate</name>
    </ligand>
</feature>
<evidence type="ECO:0000256" key="2">
    <source>
        <dbReference type="PIRSR" id="PIRSR613078-1"/>
    </source>
</evidence>
<organism evidence="4 5">
    <name type="scientific">Russula ochroleuca</name>
    <dbReference type="NCBI Taxonomy" id="152965"/>
    <lineage>
        <taxon>Eukaryota</taxon>
        <taxon>Fungi</taxon>
        <taxon>Dikarya</taxon>
        <taxon>Basidiomycota</taxon>
        <taxon>Agaricomycotina</taxon>
        <taxon>Agaricomycetes</taxon>
        <taxon>Russulales</taxon>
        <taxon>Russulaceae</taxon>
        <taxon>Russula</taxon>
    </lineage>
</organism>
<dbReference type="PANTHER" id="PTHR46517">
    <property type="entry name" value="FRUCTOSE-2,6-BISPHOSPHATASE TIGAR"/>
    <property type="match status" value="1"/>
</dbReference>
<dbReference type="Pfam" id="PF00300">
    <property type="entry name" value="His_Phos_1"/>
    <property type="match status" value="1"/>
</dbReference>
<gene>
    <name evidence="4" type="ORF">DFH94DRAFT_694246</name>
</gene>